<dbReference type="Pfam" id="PF14817">
    <property type="entry name" value="HAUS5"/>
    <property type="match status" value="1"/>
</dbReference>
<organism evidence="1 2">
    <name type="scientific">Penstemon davidsonii</name>
    <dbReference type="NCBI Taxonomy" id="160366"/>
    <lineage>
        <taxon>Eukaryota</taxon>
        <taxon>Viridiplantae</taxon>
        <taxon>Streptophyta</taxon>
        <taxon>Embryophyta</taxon>
        <taxon>Tracheophyta</taxon>
        <taxon>Spermatophyta</taxon>
        <taxon>Magnoliopsida</taxon>
        <taxon>eudicotyledons</taxon>
        <taxon>Gunneridae</taxon>
        <taxon>Pentapetalae</taxon>
        <taxon>asterids</taxon>
        <taxon>lamiids</taxon>
        <taxon>Lamiales</taxon>
        <taxon>Plantaginaceae</taxon>
        <taxon>Cheloneae</taxon>
        <taxon>Penstemon</taxon>
    </lineage>
</organism>
<proteinExistence type="predicted"/>
<sequence>MQGFDGLDAGLASVLESMKFCLKLRGSEACVLEDLAKTVNLVHVRRDLVESCHALLYHAHCALQEYDRITKYCLNVAAKQEKTVTEKWLPELSNAVLNANKCLEYCEYLRGLIDEWWEQPASTVVDWVALDGENVAAWHNNVKQLLTYLISRGVTIAK</sequence>
<gene>
    <name evidence="1" type="ORF">RD792_006857</name>
</gene>
<evidence type="ECO:0000313" key="1">
    <source>
        <dbReference type="EMBL" id="KAK4486606.1"/>
    </source>
</evidence>
<protein>
    <submittedName>
        <fullName evidence="1">Uncharacterized protein</fullName>
    </submittedName>
</protein>
<dbReference type="PANTHER" id="PTHR34968:SF1">
    <property type="entry name" value="AUGMIN SUBUNIT 5"/>
    <property type="match status" value="1"/>
</dbReference>
<dbReference type="PANTHER" id="PTHR34968">
    <property type="entry name" value="AUGMIN SUBUNIT 5"/>
    <property type="match status" value="1"/>
</dbReference>
<name>A0ABR0DCG5_9LAMI</name>
<dbReference type="Proteomes" id="UP001291926">
    <property type="component" value="Unassembled WGS sequence"/>
</dbReference>
<dbReference type="InterPro" id="IPR044706">
    <property type="entry name" value="AUG5_plant"/>
</dbReference>
<evidence type="ECO:0000313" key="2">
    <source>
        <dbReference type="Proteomes" id="UP001291926"/>
    </source>
</evidence>
<dbReference type="InterPro" id="IPR029131">
    <property type="entry name" value="HAUS5"/>
</dbReference>
<reference evidence="1 2" key="1">
    <citation type="journal article" date="2023" name="bioRxiv">
        <title>Genome report: Whole genome sequence and annotation of Penstemon davidsonii.</title>
        <authorList>
            <person name="Ostevik K.L."/>
            <person name="Alabady M."/>
            <person name="Zhang M."/>
            <person name="Rausher M.D."/>
        </authorList>
    </citation>
    <scope>NUCLEOTIDE SEQUENCE [LARGE SCALE GENOMIC DNA]</scope>
    <source>
        <strain evidence="1">DNT005</strain>
        <tissue evidence="1">Whole leaf</tissue>
    </source>
</reference>
<dbReference type="EMBL" id="JAYDYQ010002532">
    <property type="protein sequence ID" value="KAK4486606.1"/>
    <property type="molecule type" value="Genomic_DNA"/>
</dbReference>
<keyword evidence="2" id="KW-1185">Reference proteome</keyword>
<accession>A0ABR0DCG5</accession>
<comment type="caution">
    <text evidence="1">The sequence shown here is derived from an EMBL/GenBank/DDBJ whole genome shotgun (WGS) entry which is preliminary data.</text>
</comment>